<evidence type="ECO:0000256" key="4">
    <source>
        <dbReference type="PROSITE-ProRule" id="PRU00473"/>
    </source>
</evidence>
<dbReference type="Pfam" id="PF00691">
    <property type="entry name" value="OmpA"/>
    <property type="match status" value="1"/>
</dbReference>
<evidence type="ECO:0000256" key="3">
    <source>
        <dbReference type="ARBA" id="ARBA00023237"/>
    </source>
</evidence>
<feature type="compositionally biased region" description="Basic and acidic residues" evidence="5">
    <location>
        <begin position="206"/>
        <end position="221"/>
    </location>
</feature>
<keyword evidence="2 4" id="KW-0472">Membrane</keyword>
<accession>A0A5C6TWF7</accession>
<dbReference type="InterPro" id="IPR006665">
    <property type="entry name" value="OmpA-like"/>
</dbReference>
<dbReference type="EMBL" id="VOQQ01000001">
    <property type="protein sequence ID" value="TXC64068.1"/>
    <property type="molecule type" value="Genomic_DNA"/>
</dbReference>
<evidence type="ECO:0000256" key="6">
    <source>
        <dbReference type="SAM" id="SignalP"/>
    </source>
</evidence>
<reference evidence="8 9" key="1">
    <citation type="journal article" date="2015" name="J. Microbiol.">
        <title>Sphingosinicella ginsenosidimutans sp. nov., with ginsenoside converting activity.</title>
        <authorList>
            <person name="Kim J.K."/>
            <person name="Kang M.S."/>
            <person name="Park S.C."/>
            <person name="Kim K.M."/>
            <person name="Choi K."/>
            <person name="Yoon M.H."/>
            <person name="Im W.T."/>
        </authorList>
    </citation>
    <scope>NUCLEOTIDE SEQUENCE [LARGE SCALE GENOMIC DNA]</scope>
    <source>
        <strain evidence="8 9">BS-11</strain>
    </source>
</reference>
<dbReference type="PROSITE" id="PS51123">
    <property type="entry name" value="OMPA_2"/>
    <property type="match status" value="1"/>
</dbReference>
<gene>
    <name evidence="8" type="ORF">FRZ32_10610</name>
</gene>
<keyword evidence="6" id="KW-0732">Signal</keyword>
<feature type="signal peptide" evidence="6">
    <location>
        <begin position="1"/>
        <end position="27"/>
    </location>
</feature>
<dbReference type="PRINTS" id="PR01021">
    <property type="entry name" value="OMPADOMAIN"/>
</dbReference>
<dbReference type="InterPro" id="IPR006664">
    <property type="entry name" value="OMP_bac"/>
</dbReference>
<keyword evidence="3" id="KW-0998">Cell outer membrane</keyword>
<feature type="region of interest" description="Disordered" evidence="5">
    <location>
        <begin position="46"/>
        <end position="111"/>
    </location>
</feature>
<evidence type="ECO:0000259" key="7">
    <source>
        <dbReference type="PROSITE" id="PS51123"/>
    </source>
</evidence>
<organism evidence="8 9">
    <name type="scientific">Allosphingosinicella ginsenosidimutans</name>
    <dbReference type="NCBI Taxonomy" id="1176539"/>
    <lineage>
        <taxon>Bacteria</taxon>
        <taxon>Pseudomonadati</taxon>
        <taxon>Pseudomonadota</taxon>
        <taxon>Alphaproteobacteria</taxon>
        <taxon>Sphingomonadales</taxon>
        <taxon>Sphingomonadaceae</taxon>
        <taxon>Allosphingosinicella</taxon>
    </lineage>
</organism>
<keyword evidence="9" id="KW-1185">Reference proteome</keyword>
<protein>
    <submittedName>
        <fullName evidence="8">OmpA family protein</fullName>
    </submittedName>
</protein>
<evidence type="ECO:0000256" key="1">
    <source>
        <dbReference type="ARBA" id="ARBA00004442"/>
    </source>
</evidence>
<proteinExistence type="predicted"/>
<dbReference type="Proteomes" id="UP000321249">
    <property type="component" value="Unassembled WGS sequence"/>
</dbReference>
<sequence>MRKLAFALLAGGLVAAPGALLAQQAQAPQSADDYVCQFSGDCANQAQAEDQSDQTPSGRPRISATRGFSLARPNAMAVTPSGGSRPQVQASGQRANQRQVAHRPQAARPGGRVDLRVEFALGSAVLSPAQQDRMRAFAEALRRPQLSGMRFRIEGHTDSIGSRASNMALSRARAEAVADFLTSQGVPASRLDVRGFGFDRPLPGHRASDPSNRRVEAVRIS</sequence>
<dbReference type="InterPro" id="IPR036737">
    <property type="entry name" value="OmpA-like_sf"/>
</dbReference>
<feature type="domain" description="OmpA-like" evidence="7">
    <location>
        <begin position="106"/>
        <end position="221"/>
    </location>
</feature>
<dbReference type="PANTHER" id="PTHR30329">
    <property type="entry name" value="STATOR ELEMENT OF FLAGELLAR MOTOR COMPLEX"/>
    <property type="match status" value="1"/>
</dbReference>
<name>A0A5C6TWF7_9SPHN</name>
<feature type="compositionally biased region" description="Polar residues" evidence="5">
    <location>
        <begin position="81"/>
        <end position="99"/>
    </location>
</feature>
<evidence type="ECO:0000256" key="5">
    <source>
        <dbReference type="SAM" id="MobiDB-lite"/>
    </source>
</evidence>
<dbReference type="Gene3D" id="3.30.1330.60">
    <property type="entry name" value="OmpA-like domain"/>
    <property type="match status" value="1"/>
</dbReference>
<dbReference type="InterPro" id="IPR050330">
    <property type="entry name" value="Bact_OuterMem_StrucFunc"/>
</dbReference>
<evidence type="ECO:0000256" key="2">
    <source>
        <dbReference type="ARBA" id="ARBA00023136"/>
    </source>
</evidence>
<dbReference type="OrthoDB" id="9814546at2"/>
<dbReference type="AlphaFoldDB" id="A0A5C6TWF7"/>
<dbReference type="CDD" id="cd07185">
    <property type="entry name" value="OmpA_C-like"/>
    <property type="match status" value="1"/>
</dbReference>
<evidence type="ECO:0000313" key="8">
    <source>
        <dbReference type="EMBL" id="TXC64068.1"/>
    </source>
</evidence>
<feature type="compositionally biased region" description="Polar residues" evidence="5">
    <location>
        <begin position="46"/>
        <end position="57"/>
    </location>
</feature>
<dbReference type="SUPFAM" id="SSF103088">
    <property type="entry name" value="OmpA-like"/>
    <property type="match status" value="1"/>
</dbReference>
<dbReference type="RefSeq" id="WP_147043474.1">
    <property type="nucleotide sequence ID" value="NZ_BAABIR010000001.1"/>
</dbReference>
<evidence type="ECO:0000313" key="9">
    <source>
        <dbReference type="Proteomes" id="UP000321249"/>
    </source>
</evidence>
<comment type="caution">
    <text evidence="8">The sequence shown here is derived from an EMBL/GenBank/DDBJ whole genome shotgun (WGS) entry which is preliminary data.</text>
</comment>
<comment type="subcellular location">
    <subcellularLocation>
        <location evidence="1">Cell outer membrane</location>
    </subcellularLocation>
</comment>
<dbReference type="PANTHER" id="PTHR30329:SF21">
    <property type="entry name" value="LIPOPROTEIN YIAD-RELATED"/>
    <property type="match status" value="1"/>
</dbReference>
<feature type="chain" id="PRO_5022904628" evidence="6">
    <location>
        <begin position="28"/>
        <end position="221"/>
    </location>
</feature>
<feature type="region of interest" description="Disordered" evidence="5">
    <location>
        <begin position="197"/>
        <end position="221"/>
    </location>
</feature>
<dbReference type="GO" id="GO:0009279">
    <property type="term" value="C:cell outer membrane"/>
    <property type="evidence" value="ECO:0007669"/>
    <property type="project" value="UniProtKB-SubCell"/>
</dbReference>